<dbReference type="InterPro" id="IPR036477">
    <property type="entry name" value="Formyl_transf_N_sf"/>
</dbReference>
<protein>
    <recommendedName>
        <fullName evidence="2">methionyl-tRNA formyltransferase</fullName>
        <ecNumber evidence="2">2.1.2.9</ecNumber>
    </recommendedName>
</protein>
<dbReference type="EC" id="2.1.2.9" evidence="2"/>
<dbReference type="InterPro" id="IPR041711">
    <property type="entry name" value="Met-tRNA-FMT_N"/>
</dbReference>
<dbReference type="NCBIfam" id="TIGR00460">
    <property type="entry name" value="fmt"/>
    <property type="match status" value="1"/>
</dbReference>
<dbReference type="InterPro" id="IPR002376">
    <property type="entry name" value="Formyl_transf_N"/>
</dbReference>
<proteinExistence type="inferred from homology"/>
<dbReference type="Pfam" id="PF02911">
    <property type="entry name" value="Formyl_trans_C"/>
    <property type="match status" value="1"/>
</dbReference>
<dbReference type="FunFam" id="3.40.50.12230:FF:000001">
    <property type="entry name" value="Methionyl-tRNA formyltransferase"/>
    <property type="match status" value="1"/>
</dbReference>
<dbReference type="CDD" id="cd08646">
    <property type="entry name" value="FMT_core_Met-tRNA-FMT_N"/>
    <property type="match status" value="1"/>
</dbReference>
<dbReference type="InterPro" id="IPR005793">
    <property type="entry name" value="Formyl_trans_C"/>
</dbReference>
<comment type="similarity">
    <text evidence="1">Belongs to the Fmt family.</text>
</comment>
<dbReference type="CDD" id="cd08704">
    <property type="entry name" value="Met_tRNA_FMT_C"/>
    <property type="match status" value="1"/>
</dbReference>
<sequence length="309" mass="31943">MRCVFAGTPGVALPSLEALLDSRHEVVAVVTRPDAARGRGRSVERSAVAEFAAERGIPVLTPASPGEPGFAADLHALEPDCCPVVAYGALLPAGVLSIPRLGWVNLHFSLLPAWRGAAPVQRAVLHGDDITGATTFVIGPGLDDGPVLGTVTEVIRPTDTSGDLLERLAASGAGLLVATLDALEDQAIEAKPQPADGVSLAPKVAVDEARIRWEDPLVGVDRRIRAMTPAPGAWTMLGGERLGVGPVSVWADGAPEGVAPGQVVATKSQVWVGTGTRAVLLGQVRPAGKRPMDAPDWARGLRGEIGRLG</sequence>
<dbReference type="InterPro" id="IPR005794">
    <property type="entry name" value="Fmt"/>
</dbReference>
<dbReference type="PANTHER" id="PTHR11138:SF5">
    <property type="entry name" value="METHIONYL-TRNA FORMYLTRANSFERASE, MITOCHONDRIAL"/>
    <property type="match status" value="1"/>
</dbReference>
<dbReference type="EMBL" id="CAFBNE010000028">
    <property type="protein sequence ID" value="CAB4944409.1"/>
    <property type="molecule type" value="Genomic_DNA"/>
</dbReference>
<evidence type="ECO:0000313" key="7">
    <source>
        <dbReference type="EMBL" id="CAB4944409.1"/>
    </source>
</evidence>
<gene>
    <name evidence="7" type="ORF">UFOPK3772_01134</name>
</gene>
<feature type="domain" description="Formyl transferase N-terminal" evidence="5">
    <location>
        <begin position="3"/>
        <end position="179"/>
    </location>
</feature>
<accession>A0A6J7JNY9</accession>
<dbReference type="GO" id="GO:0005829">
    <property type="term" value="C:cytosol"/>
    <property type="evidence" value="ECO:0007669"/>
    <property type="project" value="TreeGrafter"/>
</dbReference>
<evidence type="ECO:0000256" key="2">
    <source>
        <dbReference type="ARBA" id="ARBA00012261"/>
    </source>
</evidence>
<feature type="domain" description="Formyl transferase C-terminal" evidence="6">
    <location>
        <begin position="205"/>
        <end position="301"/>
    </location>
</feature>
<dbReference type="AlphaFoldDB" id="A0A6J7JNY9"/>
<keyword evidence="4" id="KW-0648">Protein biosynthesis</keyword>
<evidence type="ECO:0000259" key="5">
    <source>
        <dbReference type="Pfam" id="PF00551"/>
    </source>
</evidence>
<dbReference type="HAMAP" id="MF_00182">
    <property type="entry name" value="Formyl_trans"/>
    <property type="match status" value="1"/>
</dbReference>
<evidence type="ECO:0000256" key="1">
    <source>
        <dbReference type="ARBA" id="ARBA00010699"/>
    </source>
</evidence>
<dbReference type="SUPFAM" id="SSF53328">
    <property type="entry name" value="Formyltransferase"/>
    <property type="match status" value="1"/>
</dbReference>
<dbReference type="SUPFAM" id="SSF50486">
    <property type="entry name" value="FMT C-terminal domain-like"/>
    <property type="match status" value="1"/>
</dbReference>
<dbReference type="Pfam" id="PF00551">
    <property type="entry name" value="Formyl_trans_N"/>
    <property type="match status" value="1"/>
</dbReference>
<name>A0A6J7JNY9_9ZZZZ</name>
<evidence type="ECO:0000256" key="3">
    <source>
        <dbReference type="ARBA" id="ARBA00022679"/>
    </source>
</evidence>
<dbReference type="PANTHER" id="PTHR11138">
    <property type="entry name" value="METHIONYL-TRNA FORMYLTRANSFERASE"/>
    <property type="match status" value="1"/>
</dbReference>
<dbReference type="InterPro" id="IPR011034">
    <property type="entry name" value="Formyl_transferase-like_C_sf"/>
</dbReference>
<dbReference type="Gene3D" id="3.40.50.12230">
    <property type="match status" value="1"/>
</dbReference>
<reference evidence="7" key="1">
    <citation type="submission" date="2020-05" db="EMBL/GenBank/DDBJ databases">
        <authorList>
            <person name="Chiriac C."/>
            <person name="Salcher M."/>
            <person name="Ghai R."/>
            <person name="Kavagutti S V."/>
        </authorList>
    </citation>
    <scope>NUCLEOTIDE SEQUENCE</scope>
</reference>
<keyword evidence="3" id="KW-0808">Transferase</keyword>
<dbReference type="InterPro" id="IPR044135">
    <property type="entry name" value="Met-tRNA-FMT_C"/>
</dbReference>
<evidence type="ECO:0000259" key="6">
    <source>
        <dbReference type="Pfam" id="PF02911"/>
    </source>
</evidence>
<evidence type="ECO:0000256" key="4">
    <source>
        <dbReference type="ARBA" id="ARBA00022917"/>
    </source>
</evidence>
<dbReference type="GO" id="GO:0004479">
    <property type="term" value="F:methionyl-tRNA formyltransferase activity"/>
    <property type="evidence" value="ECO:0007669"/>
    <property type="project" value="UniProtKB-EC"/>
</dbReference>
<organism evidence="7">
    <name type="scientific">freshwater metagenome</name>
    <dbReference type="NCBI Taxonomy" id="449393"/>
    <lineage>
        <taxon>unclassified sequences</taxon>
        <taxon>metagenomes</taxon>
        <taxon>ecological metagenomes</taxon>
    </lineage>
</organism>